<evidence type="ECO:0000256" key="5">
    <source>
        <dbReference type="ARBA" id="ARBA00022989"/>
    </source>
</evidence>
<name>A0A2T3JM40_9GAMM</name>
<feature type="transmembrane region" description="Helical" evidence="8">
    <location>
        <begin position="82"/>
        <end position="102"/>
    </location>
</feature>
<evidence type="ECO:0000256" key="2">
    <source>
        <dbReference type="ARBA" id="ARBA00022448"/>
    </source>
</evidence>
<keyword evidence="5 8" id="KW-1133">Transmembrane helix</keyword>
<evidence type="ECO:0000256" key="3">
    <source>
        <dbReference type="ARBA" id="ARBA00022475"/>
    </source>
</evidence>
<sequence>MSVKDTKQLEQPNVLRSILLFNNWLLPFCLSEKFKFASKVALSLTLAFLIPMAMGWSQAATAATTVMLIASTGSRRESLAKGTLRVLGTIVGAIIGLLLVGLFAQDRLLYMLAVSIVISFVFYIRNAYKQDPTLFMLTGVMVLMMSNGGDAEGAFTYGVDRTFMTSFGVIVYTLVGVFVFPTKTEQNLRKLTDDLSQIQQTLFNRLIAVPSDVQSINEQPEDKNPDEKNEDALEATDDPEAKEIPLQDAIKQLYAAQNALEQRYSAISTECSDLSAYKKEWDLALFYYKQVTLLLIFVAESKNEQSIDIPSLINDYKDAVSQIDALFTASQEAWDDKDTVREVGEPLKVDINTQKLSQCTHLEKGSVIAFGYLINTLHEKLSRLAVTASCIDSLTGRVSFNETFPKKPGRFLLWDAENAKTAIKVFVTYWVAGILWIYFNPPGGYSFVIFATIFASVLSYLPVHPVLLLVLFTFGFLFAVPAYVFILPQLSLGIELGAFLFIYTFVAFYLFKGPVTIFFLLGLFILGIDNTMTYHFGIILTIMLLFYLVVFMIIFSYYFPFSSRPEHLFLVMKERFFRHVMGVLRSHQIHNPSLFSRLRCRWHVVTMNVTIKKMMMWSSKINHKYFDQTSPEALAKFTGACNLLNNHLNTFVMADQKFQTNMLVNKVRETYTDQVLPHMAKSLAGGRKNEALNEIFHSYTINYESTEEKLESFFNGLSLSDYSHTDIAGLYIFLNLKKNVFEAMNQCKVAYEDISWVNLRQKRF</sequence>
<feature type="transmembrane region" description="Helical" evidence="8">
    <location>
        <begin position="498"/>
        <end position="526"/>
    </location>
</feature>
<gene>
    <name evidence="9" type="ORF">C9J12_04975</name>
</gene>
<dbReference type="Pfam" id="PF04632">
    <property type="entry name" value="FUSC"/>
    <property type="match status" value="1"/>
</dbReference>
<keyword evidence="6 8" id="KW-0472">Membrane</keyword>
<evidence type="ECO:0000313" key="10">
    <source>
        <dbReference type="Proteomes" id="UP000240987"/>
    </source>
</evidence>
<feature type="compositionally biased region" description="Basic and acidic residues" evidence="7">
    <location>
        <begin position="220"/>
        <end position="231"/>
    </location>
</feature>
<proteinExistence type="predicted"/>
<evidence type="ECO:0000256" key="4">
    <source>
        <dbReference type="ARBA" id="ARBA00022692"/>
    </source>
</evidence>
<keyword evidence="4 8" id="KW-0812">Transmembrane</keyword>
<evidence type="ECO:0000256" key="1">
    <source>
        <dbReference type="ARBA" id="ARBA00004651"/>
    </source>
</evidence>
<accession>A0A2T3JM40</accession>
<feature type="transmembrane region" description="Helical" evidence="8">
    <location>
        <begin position="108"/>
        <end position="125"/>
    </location>
</feature>
<feature type="transmembrane region" description="Helical" evidence="8">
    <location>
        <begin position="421"/>
        <end position="439"/>
    </location>
</feature>
<comment type="caution">
    <text evidence="9">The sequence shown here is derived from an EMBL/GenBank/DDBJ whole genome shotgun (WGS) entry which is preliminary data.</text>
</comment>
<dbReference type="AlphaFoldDB" id="A0A2T3JM40"/>
<dbReference type="PANTHER" id="PTHR30509:SF9">
    <property type="entry name" value="MULTIDRUG RESISTANCE PROTEIN MDTO"/>
    <property type="match status" value="1"/>
</dbReference>
<dbReference type="RefSeq" id="WP_107241718.1">
    <property type="nucleotide sequence ID" value="NZ_PYMJ01000004.1"/>
</dbReference>
<reference evidence="9 10" key="1">
    <citation type="submission" date="2018-01" db="EMBL/GenBank/DDBJ databases">
        <title>Whole genome sequencing of Histamine producing bacteria.</title>
        <authorList>
            <person name="Butler K."/>
        </authorList>
    </citation>
    <scope>NUCLEOTIDE SEQUENCE [LARGE SCALE GENOMIC DNA]</scope>
    <source>
        <strain evidence="9 10">JCM 12947</strain>
    </source>
</reference>
<protein>
    <recommendedName>
        <fullName evidence="11">FUSC family protein</fullName>
    </recommendedName>
</protein>
<keyword evidence="3" id="KW-1003">Cell membrane</keyword>
<dbReference type="GO" id="GO:0005886">
    <property type="term" value="C:plasma membrane"/>
    <property type="evidence" value="ECO:0007669"/>
    <property type="project" value="UniProtKB-SubCell"/>
</dbReference>
<comment type="subcellular location">
    <subcellularLocation>
        <location evidence="1">Cell membrane</location>
        <topology evidence="1">Multi-pass membrane protein</topology>
    </subcellularLocation>
</comment>
<evidence type="ECO:0000256" key="7">
    <source>
        <dbReference type="SAM" id="MobiDB-lite"/>
    </source>
</evidence>
<evidence type="ECO:0008006" key="11">
    <source>
        <dbReference type="Google" id="ProtNLM"/>
    </source>
</evidence>
<dbReference type="GO" id="GO:0022857">
    <property type="term" value="F:transmembrane transporter activity"/>
    <property type="evidence" value="ECO:0007669"/>
    <property type="project" value="InterPro"/>
</dbReference>
<feature type="transmembrane region" description="Helical" evidence="8">
    <location>
        <begin position="445"/>
        <end position="461"/>
    </location>
</feature>
<evidence type="ECO:0000313" key="9">
    <source>
        <dbReference type="EMBL" id="PSU50104.1"/>
    </source>
</evidence>
<evidence type="ECO:0000256" key="6">
    <source>
        <dbReference type="ARBA" id="ARBA00023136"/>
    </source>
</evidence>
<feature type="transmembrane region" description="Helical" evidence="8">
    <location>
        <begin position="40"/>
        <end position="70"/>
    </location>
</feature>
<dbReference type="EMBL" id="PYMJ01000004">
    <property type="protein sequence ID" value="PSU50104.1"/>
    <property type="molecule type" value="Genomic_DNA"/>
</dbReference>
<evidence type="ECO:0000256" key="8">
    <source>
        <dbReference type="SAM" id="Phobius"/>
    </source>
</evidence>
<feature type="transmembrane region" description="Helical" evidence="8">
    <location>
        <begin position="466"/>
        <end position="486"/>
    </location>
</feature>
<feature type="region of interest" description="Disordered" evidence="7">
    <location>
        <begin position="214"/>
        <end position="241"/>
    </location>
</feature>
<keyword evidence="2" id="KW-0813">Transport</keyword>
<feature type="transmembrane region" description="Helical" evidence="8">
    <location>
        <begin position="538"/>
        <end position="559"/>
    </location>
</feature>
<keyword evidence="10" id="KW-1185">Reference proteome</keyword>
<organism evidence="9 10">
    <name type="scientific">Photobacterium frigidiphilum</name>
    <dbReference type="NCBI Taxonomy" id="264736"/>
    <lineage>
        <taxon>Bacteria</taxon>
        <taxon>Pseudomonadati</taxon>
        <taxon>Pseudomonadota</taxon>
        <taxon>Gammaproteobacteria</taxon>
        <taxon>Vibrionales</taxon>
        <taxon>Vibrionaceae</taxon>
        <taxon>Photobacterium</taxon>
    </lineage>
</organism>
<dbReference type="InterPro" id="IPR006726">
    <property type="entry name" value="PHBA_efflux_AaeB/fusaric-R"/>
</dbReference>
<dbReference type="PANTHER" id="PTHR30509">
    <property type="entry name" value="P-HYDROXYBENZOIC ACID EFFLUX PUMP SUBUNIT-RELATED"/>
    <property type="match status" value="1"/>
</dbReference>
<feature type="transmembrane region" description="Helical" evidence="8">
    <location>
        <begin position="161"/>
        <end position="180"/>
    </location>
</feature>
<dbReference type="Proteomes" id="UP000240987">
    <property type="component" value="Unassembled WGS sequence"/>
</dbReference>
<dbReference type="OrthoDB" id="6245071at2"/>